<feature type="domain" description="Plastocyanin-like" evidence="16">
    <location>
        <begin position="93"/>
        <end position="224"/>
    </location>
</feature>
<keyword evidence="14" id="KW-1015">Disulfide bond</keyword>
<dbReference type="CDD" id="cd11012">
    <property type="entry name" value="CuRO_6_ceruloplasmin"/>
    <property type="match status" value="1"/>
</dbReference>
<dbReference type="InterPro" id="IPR002355">
    <property type="entry name" value="Cu_oxidase_Cu_BS"/>
</dbReference>
<evidence type="ECO:0000256" key="10">
    <source>
        <dbReference type="ARBA" id="ARBA00022989"/>
    </source>
</evidence>
<dbReference type="PROSITE" id="PS00080">
    <property type="entry name" value="MULTICOPPER_OXIDASE2"/>
    <property type="match status" value="1"/>
</dbReference>
<dbReference type="EMBL" id="PPHD01002991">
    <property type="protein sequence ID" value="POI33722.1"/>
    <property type="molecule type" value="Genomic_DNA"/>
</dbReference>
<dbReference type="FunFam" id="2.60.40.420:FF:000002">
    <property type="entry name" value="Hephaestin like 1"/>
    <property type="match status" value="1"/>
</dbReference>
<evidence type="ECO:0000256" key="6">
    <source>
        <dbReference type="ARBA" id="ARBA00022692"/>
    </source>
</evidence>
<evidence type="ECO:0000256" key="13">
    <source>
        <dbReference type="ARBA" id="ARBA00023136"/>
    </source>
</evidence>
<evidence type="ECO:0000313" key="20">
    <source>
        <dbReference type="Proteomes" id="UP000237246"/>
    </source>
</evidence>
<name>A0A2P4TBI3_BAMTH</name>
<dbReference type="GO" id="GO:0005886">
    <property type="term" value="C:plasma membrane"/>
    <property type="evidence" value="ECO:0007669"/>
    <property type="project" value="TreeGrafter"/>
</dbReference>
<evidence type="ECO:0000259" key="16">
    <source>
        <dbReference type="Pfam" id="PF00394"/>
    </source>
</evidence>
<keyword evidence="10" id="KW-1133">Transmembrane helix</keyword>
<dbReference type="AlphaFoldDB" id="A0A2P4TBI3"/>
<evidence type="ECO:0000259" key="18">
    <source>
        <dbReference type="Pfam" id="PF07732"/>
    </source>
</evidence>
<keyword evidence="8" id="KW-0732">Signal</keyword>
<feature type="domain" description="Plastocyanin-like" evidence="17">
    <location>
        <begin position="776"/>
        <end position="879"/>
    </location>
</feature>
<comment type="cofactor">
    <cofactor evidence="1">
        <name>Cu cation</name>
        <dbReference type="ChEBI" id="CHEBI:23378"/>
    </cofactor>
</comment>
<dbReference type="GO" id="GO:0005507">
    <property type="term" value="F:copper ion binding"/>
    <property type="evidence" value="ECO:0007669"/>
    <property type="project" value="InterPro"/>
</dbReference>
<keyword evidence="13" id="KW-0472">Membrane</keyword>
<dbReference type="InterPro" id="IPR033138">
    <property type="entry name" value="Cu_oxidase_CS"/>
</dbReference>
<comment type="similarity">
    <text evidence="3">Belongs to the multicopper oxidase family.</text>
</comment>
<sequence length="891" mass="102395">AFYPDNTKGFEKRDDGVKPGGQYTYTWDVTEDQGPAKGDADCITRVYHSHIDAPRDVASGLVGPLIICRKGAMNKDNDKYVGAEFILMFSVMDENLSWYLDDNIRMYCSEPSKVDKDDEDFQESNKMHSINGYMYGYLPNLTMCVEDKVKWHLFGMGNEADIHSAYFHGQTLIERHHRVDTINLFPATFIDALMIPRNPGEWLLSCQVNDHIEGGMQALFKVERCRKSTIDHNETTKIRQYFIAAEEIIWNYGPSALNHFTEQELIADSESYVFFERSETRIGGSYKKAIYKEYTDGTFTAHKKRLPEEEHLGLLGPLIKAEVGESIRVTFRNNASRPFSIQPHGVSYHKSNEGALYRTASRDTESPASHVSPGATFTYEWTVPEDVGPTDQDPDCLTWLYYSAVDSVRDTSSGLVGPLMVCRKGALLPSAKQKTVTREFFLLATVFDENLSWYLDDNILMFIANPSEIDKDNEDFQESNKMHCKKIAFYILLVKCFFSSLSFLFLRAHSGDWDTMVTEMLISFQLEQTVFERIFEVSCLTTDHYRGGMKQKYKVKPCHWRNVDPSLYLHEKTHYIAAVEVEWDYSPNRTWEFERHQYHKESPGNPFLNKDDKFIGSKYKKVVYREYTDQTFSTPKSRAEEDQHLQIQGPLIMSSIGDKIKIVFKNLASRPYSIHAHGVKTDSSAVAITNPGIKAHLCYFYIKPSSKDTYSGLIGTLVVCPRGYLPSTHTRKKMRFALLFMVFDENESWYLDENIETYSANPQLVDKENEEFLESNKMHAINGKVFGNLHGLTMHVGDEVSWYLMAMGNEIDIHTAHFHGHSFNYKQTEVYRADVFDLFPGTFQTVEMIPQNPGVWLLHCHVTDHIHAGMEATYTVLPKEAESIYYNQVSY</sequence>
<keyword evidence="5" id="KW-0813">Transport</keyword>
<evidence type="ECO:0000259" key="17">
    <source>
        <dbReference type="Pfam" id="PF07731"/>
    </source>
</evidence>
<dbReference type="GO" id="GO:0006826">
    <property type="term" value="P:iron ion transport"/>
    <property type="evidence" value="ECO:0007669"/>
    <property type="project" value="TreeGrafter"/>
</dbReference>
<dbReference type="Pfam" id="PF07732">
    <property type="entry name" value="Cu-oxidase_3"/>
    <property type="match status" value="1"/>
</dbReference>
<gene>
    <name evidence="19" type="ORF">CIB84_002527</name>
</gene>
<feature type="non-terminal residue" evidence="19">
    <location>
        <position position="1"/>
    </location>
</feature>
<evidence type="ECO:0000256" key="11">
    <source>
        <dbReference type="ARBA" id="ARBA00023002"/>
    </source>
</evidence>
<evidence type="ECO:0000256" key="7">
    <source>
        <dbReference type="ARBA" id="ARBA00022723"/>
    </source>
</evidence>
<dbReference type="InterPro" id="IPR001117">
    <property type="entry name" value="Cu-oxidase_2nd"/>
</dbReference>
<dbReference type="Proteomes" id="UP000237246">
    <property type="component" value="Unassembled WGS sequence"/>
</dbReference>
<dbReference type="SUPFAM" id="SSF49503">
    <property type="entry name" value="Cupredoxins"/>
    <property type="match status" value="6"/>
</dbReference>
<evidence type="ECO:0000256" key="8">
    <source>
        <dbReference type="ARBA" id="ARBA00022729"/>
    </source>
</evidence>
<evidence type="ECO:0000256" key="2">
    <source>
        <dbReference type="ARBA" id="ARBA00004167"/>
    </source>
</evidence>
<evidence type="ECO:0000256" key="15">
    <source>
        <dbReference type="ARBA" id="ARBA00023180"/>
    </source>
</evidence>
<feature type="domain" description="Plastocyanin-like" evidence="18">
    <location>
        <begin position="314"/>
        <end position="421"/>
    </location>
</feature>
<dbReference type="InterPro" id="IPR011706">
    <property type="entry name" value="Cu-oxidase_C"/>
</dbReference>
<dbReference type="GO" id="GO:0004322">
    <property type="term" value="F:ferroxidase activity"/>
    <property type="evidence" value="ECO:0007669"/>
    <property type="project" value="UniProtKB-EC"/>
</dbReference>
<dbReference type="PANTHER" id="PTHR11709">
    <property type="entry name" value="MULTI-COPPER OXIDASE"/>
    <property type="match status" value="1"/>
</dbReference>
<keyword evidence="6" id="KW-0812">Transmembrane</keyword>
<evidence type="ECO:0000256" key="5">
    <source>
        <dbReference type="ARBA" id="ARBA00022448"/>
    </source>
</evidence>
<evidence type="ECO:0000313" key="19">
    <source>
        <dbReference type="EMBL" id="POI33722.1"/>
    </source>
</evidence>
<dbReference type="InterPro" id="IPR008972">
    <property type="entry name" value="Cupredoxin"/>
</dbReference>
<keyword evidence="9" id="KW-0677">Repeat</keyword>
<keyword evidence="20" id="KW-1185">Reference proteome</keyword>
<evidence type="ECO:0000256" key="4">
    <source>
        <dbReference type="ARBA" id="ARBA00013107"/>
    </source>
</evidence>
<dbReference type="PANTHER" id="PTHR11709:SF504">
    <property type="entry name" value="PLASTOCYANIN-LIKE DOMAIN-CONTAINING PROTEIN"/>
    <property type="match status" value="1"/>
</dbReference>
<organism evidence="19 20">
    <name type="scientific">Bambusicola thoracicus</name>
    <name type="common">Chinese bamboo-partridge</name>
    <name type="synonym">Perdix thoracica</name>
    <dbReference type="NCBI Taxonomy" id="9083"/>
    <lineage>
        <taxon>Eukaryota</taxon>
        <taxon>Metazoa</taxon>
        <taxon>Chordata</taxon>
        <taxon>Craniata</taxon>
        <taxon>Vertebrata</taxon>
        <taxon>Euteleostomi</taxon>
        <taxon>Archelosauria</taxon>
        <taxon>Archosauria</taxon>
        <taxon>Dinosauria</taxon>
        <taxon>Saurischia</taxon>
        <taxon>Theropoda</taxon>
        <taxon>Coelurosauria</taxon>
        <taxon>Aves</taxon>
        <taxon>Neognathae</taxon>
        <taxon>Galloanserae</taxon>
        <taxon>Galliformes</taxon>
        <taxon>Phasianidae</taxon>
        <taxon>Perdicinae</taxon>
        <taxon>Bambusicola</taxon>
    </lineage>
</organism>
<evidence type="ECO:0000256" key="1">
    <source>
        <dbReference type="ARBA" id="ARBA00001935"/>
    </source>
</evidence>
<dbReference type="Gene3D" id="2.60.40.420">
    <property type="entry name" value="Cupredoxins - blue copper proteins"/>
    <property type="match status" value="4"/>
</dbReference>
<dbReference type="InterPro" id="IPR045087">
    <property type="entry name" value="Cu-oxidase_fam"/>
</dbReference>
<dbReference type="OrthoDB" id="2121828at2759"/>
<proteinExistence type="inferred from homology"/>
<dbReference type="InterPro" id="IPR011707">
    <property type="entry name" value="Cu-oxidase-like_N"/>
</dbReference>
<dbReference type="FunFam" id="2.60.40.420:FF:000084">
    <property type="entry name" value="Ceruloplasmin"/>
    <property type="match status" value="1"/>
</dbReference>
<dbReference type="Pfam" id="PF00394">
    <property type="entry name" value="Cu-oxidase"/>
    <property type="match status" value="1"/>
</dbReference>
<dbReference type="EC" id="1.16.3.1" evidence="4"/>
<comment type="caution">
    <text evidence="19">The sequence shown here is derived from an EMBL/GenBank/DDBJ whole genome shotgun (WGS) entry which is preliminary data.</text>
</comment>
<evidence type="ECO:0000256" key="14">
    <source>
        <dbReference type="ARBA" id="ARBA00023157"/>
    </source>
</evidence>
<dbReference type="CDD" id="cd04224">
    <property type="entry name" value="CuRO_3_ceruloplasmin"/>
    <property type="match status" value="1"/>
</dbReference>
<evidence type="ECO:0000256" key="9">
    <source>
        <dbReference type="ARBA" id="ARBA00022737"/>
    </source>
</evidence>
<keyword evidence="7" id="KW-0479">Metal-binding</keyword>
<keyword evidence="12" id="KW-0406">Ion transport</keyword>
<keyword evidence="15" id="KW-0325">Glycoprotein</keyword>
<evidence type="ECO:0000256" key="3">
    <source>
        <dbReference type="ARBA" id="ARBA00010609"/>
    </source>
</evidence>
<accession>A0A2P4TBI3</accession>
<evidence type="ECO:0000256" key="12">
    <source>
        <dbReference type="ARBA" id="ARBA00023065"/>
    </source>
</evidence>
<dbReference type="Pfam" id="PF07731">
    <property type="entry name" value="Cu-oxidase_2"/>
    <property type="match status" value="1"/>
</dbReference>
<comment type="subcellular location">
    <subcellularLocation>
        <location evidence="2">Membrane</location>
        <topology evidence="2">Single-pass membrane protein</topology>
    </subcellularLocation>
</comment>
<protein>
    <recommendedName>
        <fullName evidence="4">ferroxidase</fullName>
        <ecNumber evidence="4">1.16.3.1</ecNumber>
    </recommendedName>
</protein>
<reference evidence="19 20" key="1">
    <citation type="submission" date="2018-01" db="EMBL/GenBank/DDBJ databases">
        <title>Comparison of the Chinese Bamboo Partridge and Red Junglefowl genome sequences highlights the importance of demography in genome evolution.</title>
        <authorList>
            <person name="Tiley G.P."/>
            <person name="Kimball R.T."/>
            <person name="Braun E.L."/>
            <person name="Burleigh J.G."/>
        </authorList>
    </citation>
    <scope>NUCLEOTIDE SEQUENCE [LARGE SCALE GENOMIC DNA]</scope>
    <source>
        <strain evidence="19">RTK389</strain>
        <tissue evidence="19">Blood</tissue>
    </source>
</reference>
<dbReference type="PROSITE" id="PS00079">
    <property type="entry name" value="MULTICOPPER_OXIDASE1"/>
    <property type="match status" value="2"/>
</dbReference>
<keyword evidence="11" id="KW-0560">Oxidoreductase</keyword>
<dbReference type="CDD" id="cd11021">
    <property type="entry name" value="CuRO_2_ceruloplasmin"/>
    <property type="match status" value="1"/>
</dbReference>